<dbReference type="Proteomes" id="UP000276133">
    <property type="component" value="Unassembled WGS sequence"/>
</dbReference>
<comment type="caution">
    <text evidence="1">The sequence shown here is derived from an EMBL/GenBank/DDBJ whole genome shotgun (WGS) entry which is preliminary data.</text>
</comment>
<sequence length="81" mass="9667">MFRFKCIACTWEANIEIINFFLFILIQKKNHRMDSGGLLDLSSVTYQPGESLKFKVLSIKQFSMFFSKTFKKKTKKKIKYR</sequence>
<evidence type="ECO:0000313" key="2">
    <source>
        <dbReference type="Proteomes" id="UP000276133"/>
    </source>
</evidence>
<accession>A0A3M7SN83</accession>
<reference evidence="1 2" key="1">
    <citation type="journal article" date="2018" name="Sci. Rep.">
        <title>Genomic signatures of local adaptation to the degree of environmental predictability in rotifers.</title>
        <authorList>
            <person name="Franch-Gras L."/>
            <person name="Hahn C."/>
            <person name="Garcia-Roger E.M."/>
            <person name="Carmona M.J."/>
            <person name="Serra M."/>
            <person name="Gomez A."/>
        </authorList>
    </citation>
    <scope>NUCLEOTIDE SEQUENCE [LARGE SCALE GENOMIC DNA]</scope>
    <source>
        <strain evidence="1">HYR1</strain>
    </source>
</reference>
<name>A0A3M7SN83_BRAPC</name>
<gene>
    <name evidence="1" type="ORF">BpHYR1_036647</name>
</gene>
<protein>
    <submittedName>
        <fullName evidence="1">Uncharacterized protein</fullName>
    </submittedName>
</protein>
<proteinExistence type="predicted"/>
<organism evidence="1 2">
    <name type="scientific">Brachionus plicatilis</name>
    <name type="common">Marine rotifer</name>
    <name type="synonym">Brachionus muelleri</name>
    <dbReference type="NCBI Taxonomy" id="10195"/>
    <lineage>
        <taxon>Eukaryota</taxon>
        <taxon>Metazoa</taxon>
        <taxon>Spiralia</taxon>
        <taxon>Gnathifera</taxon>
        <taxon>Rotifera</taxon>
        <taxon>Eurotatoria</taxon>
        <taxon>Monogononta</taxon>
        <taxon>Pseudotrocha</taxon>
        <taxon>Ploima</taxon>
        <taxon>Brachionidae</taxon>
        <taxon>Brachionus</taxon>
    </lineage>
</organism>
<keyword evidence="2" id="KW-1185">Reference proteome</keyword>
<dbReference type="EMBL" id="REGN01001075">
    <property type="protein sequence ID" value="RNA37196.1"/>
    <property type="molecule type" value="Genomic_DNA"/>
</dbReference>
<evidence type="ECO:0000313" key="1">
    <source>
        <dbReference type="EMBL" id="RNA37196.1"/>
    </source>
</evidence>
<dbReference type="AlphaFoldDB" id="A0A3M7SN83"/>